<protein>
    <recommendedName>
        <fullName evidence="6">NAD-dependent 15-hydroxyprostaglandin dehydrogenase</fullName>
    </recommendedName>
</protein>
<dbReference type="InterPro" id="IPR002347">
    <property type="entry name" value="SDR_fam"/>
</dbReference>
<accession>A0AAE0DF81</accession>
<evidence type="ECO:0000313" key="4">
    <source>
        <dbReference type="EMBL" id="KAK3166945.1"/>
    </source>
</evidence>
<reference evidence="4" key="1">
    <citation type="submission" date="2022-11" db="EMBL/GenBank/DDBJ databases">
        <title>Chromosomal genome sequence assembly and mating type (MAT) locus characterization of the leprose asexual lichenized fungus Lepraria neglecta (Nyl.) Erichsen.</title>
        <authorList>
            <person name="Allen J.L."/>
            <person name="Pfeffer B."/>
        </authorList>
    </citation>
    <scope>NUCLEOTIDE SEQUENCE</scope>
    <source>
        <strain evidence="4">Allen 5258</strain>
    </source>
</reference>
<keyword evidence="2" id="KW-0521">NADP</keyword>
<dbReference type="InterPro" id="IPR036291">
    <property type="entry name" value="NAD(P)-bd_dom_sf"/>
</dbReference>
<dbReference type="Gene3D" id="3.40.50.720">
    <property type="entry name" value="NAD(P)-binding Rossmann-like Domain"/>
    <property type="match status" value="1"/>
</dbReference>
<proteinExistence type="inferred from homology"/>
<dbReference type="Proteomes" id="UP001276659">
    <property type="component" value="Unassembled WGS sequence"/>
</dbReference>
<gene>
    <name evidence="4" type="ORF">OEA41_010070</name>
</gene>
<dbReference type="SUPFAM" id="SSF51735">
    <property type="entry name" value="NAD(P)-binding Rossmann-fold domains"/>
    <property type="match status" value="1"/>
</dbReference>
<dbReference type="PROSITE" id="PS00061">
    <property type="entry name" value="ADH_SHORT"/>
    <property type="match status" value="1"/>
</dbReference>
<organism evidence="4 5">
    <name type="scientific">Lepraria neglecta</name>
    <dbReference type="NCBI Taxonomy" id="209136"/>
    <lineage>
        <taxon>Eukaryota</taxon>
        <taxon>Fungi</taxon>
        <taxon>Dikarya</taxon>
        <taxon>Ascomycota</taxon>
        <taxon>Pezizomycotina</taxon>
        <taxon>Lecanoromycetes</taxon>
        <taxon>OSLEUM clade</taxon>
        <taxon>Lecanoromycetidae</taxon>
        <taxon>Lecanorales</taxon>
        <taxon>Lecanorineae</taxon>
        <taxon>Stereocaulaceae</taxon>
        <taxon>Lepraria</taxon>
    </lineage>
</organism>
<dbReference type="PANTHER" id="PTHR44229:SF4">
    <property type="entry name" value="15-HYDROXYPROSTAGLANDIN DEHYDROGENASE [NAD(+)]"/>
    <property type="match status" value="1"/>
</dbReference>
<evidence type="ECO:0000256" key="2">
    <source>
        <dbReference type="ARBA" id="ARBA00022857"/>
    </source>
</evidence>
<dbReference type="PANTHER" id="PTHR44229">
    <property type="entry name" value="15-HYDROXYPROSTAGLANDIN DEHYDROGENASE [NAD(+)]"/>
    <property type="match status" value="1"/>
</dbReference>
<comment type="similarity">
    <text evidence="1">Belongs to the short-chain dehydrogenases/reductases (SDR) family.</text>
</comment>
<dbReference type="AlphaFoldDB" id="A0AAE0DF81"/>
<evidence type="ECO:0000313" key="5">
    <source>
        <dbReference type="Proteomes" id="UP001276659"/>
    </source>
</evidence>
<keyword evidence="3" id="KW-0560">Oxidoreductase</keyword>
<name>A0AAE0DF81_9LECA</name>
<evidence type="ECO:0008006" key="6">
    <source>
        <dbReference type="Google" id="ProtNLM"/>
    </source>
</evidence>
<keyword evidence="5" id="KW-1185">Reference proteome</keyword>
<evidence type="ECO:0000256" key="3">
    <source>
        <dbReference type="ARBA" id="ARBA00023002"/>
    </source>
</evidence>
<evidence type="ECO:0000256" key="1">
    <source>
        <dbReference type="ARBA" id="ARBA00006484"/>
    </source>
</evidence>
<dbReference type="Pfam" id="PF00106">
    <property type="entry name" value="adh_short"/>
    <property type="match status" value="1"/>
</dbReference>
<dbReference type="GO" id="GO:0016616">
    <property type="term" value="F:oxidoreductase activity, acting on the CH-OH group of donors, NAD or NADP as acceptor"/>
    <property type="evidence" value="ECO:0007669"/>
    <property type="project" value="TreeGrafter"/>
</dbReference>
<dbReference type="FunFam" id="3.40.50.720:FF:000643">
    <property type="entry name" value="Short chain dehydrogenase/reductase family oxidoreductase, putative"/>
    <property type="match status" value="1"/>
</dbReference>
<dbReference type="GO" id="GO:0005737">
    <property type="term" value="C:cytoplasm"/>
    <property type="evidence" value="ECO:0007669"/>
    <property type="project" value="TreeGrafter"/>
</dbReference>
<dbReference type="InterPro" id="IPR020904">
    <property type="entry name" value="Sc_DH/Rdtase_CS"/>
</dbReference>
<comment type="caution">
    <text evidence="4">The sequence shown here is derived from an EMBL/GenBank/DDBJ whole genome shotgun (WGS) entry which is preliminary data.</text>
</comment>
<sequence length="333" mass="35580">MALSLAGKTAIVTGAGSGINFSFAKTLLSKHCNVLFADLALRPEAQELVSNHASPSQSSARAVFQQTDVRDWQHLERMFQVASKEFGGADIVCPGAGVYEPPFSNFWHPPGSSPSTDSPTSHRYAILDINLTHPIRATQLALAHFLSSKNKNPTSELSPKSIIHISSIAGQVTPLVAPIYNATKHGINGFVRSLAPLDKRLGVRVTAVAPGVIKTPLWTEHPEKLKLIAKEDEWVTPEFVAEVMTLLVEQEVVEVDAGGMGIASGLSTGDAREGTKKVAVEGGMILEVAKGKVRLVEQFNDPGPSGEGNTAGNMSVAEEEIFRRLGSGEWAVD</sequence>
<dbReference type="PRINTS" id="PR00081">
    <property type="entry name" value="GDHRDH"/>
</dbReference>
<dbReference type="EMBL" id="JASNWA010000011">
    <property type="protein sequence ID" value="KAK3166945.1"/>
    <property type="molecule type" value="Genomic_DNA"/>
</dbReference>